<evidence type="ECO:0000313" key="6">
    <source>
        <dbReference type="EMBL" id="EPQ67640.1"/>
    </source>
</evidence>
<dbReference type="PROSITE" id="PS00525">
    <property type="entry name" value="RIBOSOMAL_L6_1"/>
    <property type="match status" value="1"/>
</dbReference>
<comment type="similarity">
    <text evidence="1 4">Belongs to the universal ribosomal protein uL6 family.</text>
</comment>
<dbReference type="PANTHER" id="PTHR11655">
    <property type="entry name" value="60S/50S RIBOSOMAL PROTEIN L6/L9"/>
    <property type="match status" value="1"/>
</dbReference>
<dbReference type="EMBL" id="UIGY01000001">
    <property type="protein sequence ID" value="SUZ07127.1"/>
    <property type="molecule type" value="Genomic_DNA"/>
</dbReference>
<dbReference type="InterPro" id="IPR020040">
    <property type="entry name" value="Ribosomal_uL6_a/b-dom"/>
</dbReference>
<dbReference type="InterPro" id="IPR036789">
    <property type="entry name" value="Ribosomal_uL6-like_a/b-dom_sf"/>
</dbReference>
<sequence length="251" mass="27826">MLATSRVIGRRCVYHTALTAPNPGSSLLPLSTAICQPFSTSRNRPSQIGRVPLTIPPDVKFLLVQPPKSKYGSVSPLLAQRKVQVEGPLGKLALSIPAFVNVDYDESTRKASVSVKNKDIKKQREMWGTIRVYLHNHILGVSEGHTTILRLVGVGYRATIEDNATTVEREFEGQKFVSLKVGYSHPIELPIPRDVKASVPQPTRILLEGPDKESVSQLAAKIRMWRKPEPYKGKGIFVNGETIKLKSKKIK</sequence>
<evidence type="ECO:0000256" key="3">
    <source>
        <dbReference type="ARBA" id="ARBA00023274"/>
    </source>
</evidence>
<dbReference type="OrthoDB" id="540873at2759"/>
<evidence type="ECO:0000313" key="7">
    <source>
        <dbReference type="EMBL" id="SUZ07127.1"/>
    </source>
</evidence>
<reference evidence="8" key="1">
    <citation type="journal article" date="2013" name="Nat. Genet.">
        <title>The wheat powdery mildew genome shows the unique evolution of an obligate biotroph.</title>
        <authorList>
            <person name="Wicker T."/>
            <person name="Oberhaensli S."/>
            <person name="Parlange F."/>
            <person name="Buchmann J.P."/>
            <person name="Shatalina M."/>
            <person name="Roffler S."/>
            <person name="Ben-David R."/>
            <person name="Dolezel J."/>
            <person name="Simkova H."/>
            <person name="Schulze-Lefert P."/>
            <person name="Spanu P.D."/>
            <person name="Bruggmann R."/>
            <person name="Amselem J."/>
            <person name="Quesneville H."/>
            <person name="Ver Loren van Themaat E."/>
            <person name="Paape T."/>
            <person name="Shimizu K.K."/>
            <person name="Keller B."/>
        </authorList>
    </citation>
    <scope>NUCLEOTIDE SEQUENCE [LARGE SCALE GENOMIC DNA]</scope>
    <source>
        <strain evidence="8">96224</strain>
    </source>
</reference>
<keyword evidence="2 4" id="KW-0689">Ribosomal protein</keyword>
<dbReference type="GO" id="GO:0019843">
    <property type="term" value="F:rRNA binding"/>
    <property type="evidence" value="ECO:0007669"/>
    <property type="project" value="InterPro"/>
</dbReference>
<evidence type="ECO:0000256" key="1">
    <source>
        <dbReference type="ARBA" id="ARBA00009356"/>
    </source>
</evidence>
<reference evidence="6" key="2">
    <citation type="submission" date="2013-01" db="EMBL/GenBank/DDBJ databases">
        <title>The wheat powdery mildew genome reveals unique evolution of an obligate biotroph.</title>
        <authorList>
            <person name="Oberhaensli S."/>
            <person name="Wicker T."/>
            <person name="Keller B."/>
        </authorList>
    </citation>
    <scope>NUCLEOTIDE SEQUENCE</scope>
    <source>
        <strain evidence="6">96224</strain>
    </source>
</reference>
<dbReference type="HOGENOM" id="CLU_065464_1_0_1"/>
<name>A0A061HS84_BLUGR</name>
<organism evidence="7">
    <name type="scientific">Blumeria graminis f. sp. tritici 96224</name>
    <dbReference type="NCBI Taxonomy" id="1268274"/>
    <lineage>
        <taxon>Eukaryota</taxon>
        <taxon>Fungi</taxon>
        <taxon>Dikarya</taxon>
        <taxon>Ascomycota</taxon>
        <taxon>Pezizomycotina</taxon>
        <taxon>Leotiomycetes</taxon>
        <taxon>Erysiphales</taxon>
        <taxon>Erysiphaceae</taxon>
        <taxon>Blumeria</taxon>
    </lineage>
</organism>
<dbReference type="AlphaFoldDB" id="A0A061HS84"/>
<evidence type="ECO:0000256" key="4">
    <source>
        <dbReference type="RuleBase" id="RU003869"/>
    </source>
</evidence>
<dbReference type="GO" id="GO:0003735">
    <property type="term" value="F:structural constituent of ribosome"/>
    <property type="evidence" value="ECO:0007669"/>
    <property type="project" value="InterPro"/>
</dbReference>
<dbReference type="EMBL" id="KE373429">
    <property type="protein sequence ID" value="EPQ67640.1"/>
    <property type="molecule type" value="Genomic_DNA"/>
</dbReference>
<dbReference type="PRINTS" id="PR00059">
    <property type="entry name" value="RIBOSOMALL6"/>
</dbReference>
<dbReference type="InterPro" id="IPR002358">
    <property type="entry name" value="Ribosomal_uL6_CS"/>
</dbReference>
<dbReference type="SUPFAM" id="SSF56053">
    <property type="entry name" value="Ribosomal protein L6"/>
    <property type="match status" value="2"/>
</dbReference>
<reference evidence="7" key="3">
    <citation type="submission" date="2018-07" db="EMBL/GenBank/DDBJ databases">
        <authorList>
            <person name="Quirk P.G."/>
            <person name="Krulwich T.A."/>
        </authorList>
    </citation>
    <scope>NUCLEOTIDE SEQUENCE</scope>
    <source>
        <strain evidence="7">96224</strain>
    </source>
</reference>
<evidence type="ECO:0000259" key="5">
    <source>
        <dbReference type="Pfam" id="PF00347"/>
    </source>
</evidence>
<dbReference type="InterPro" id="IPR000702">
    <property type="entry name" value="Ribosomal_uL6-like"/>
</dbReference>
<keyword evidence="3 4" id="KW-0687">Ribonucleoprotein</keyword>
<dbReference type="InterPro" id="IPR019906">
    <property type="entry name" value="Ribosomal_uL6_bac-type"/>
</dbReference>
<proteinExistence type="inferred from homology"/>
<dbReference type="PANTHER" id="PTHR11655:SF14">
    <property type="entry name" value="LARGE RIBOSOMAL SUBUNIT PROTEIN UL6M"/>
    <property type="match status" value="1"/>
</dbReference>
<gene>
    <name evidence="6" type="ORF">BGT96224_2366</name>
    <name evidence="7" type="ORF">BGT96224V2_LOCUS341</name>
</gene>
<evidence type="ECO:0000256" key="2">
    <source>
        <dbReference type="ARBA" id="ARBA00022980"/>
    </source>
</evidence>
<dbReference type="GO" id="GO:0005762">
    <property type="term" value="C:mitochondrial large ribosomal subunit"/>
    <property type="evidence" value="ECO:0007669"/>
    <property type="project" value="TreeGrafter"/>
</dbReference>
<evidence type="ECO:0000313" key="8">
    <source>
        <dbReference type="Proteomes" id="UP000053110"/>
    </source>
</evidence>
<dbReference type="Gene3D" id="3.90.930.12">
    <property type="entry name" value="Ribosomal protein L6, alpha-beta domain"/>
    <property type="match status" value="2"/>
</dbReference>
<dbReference type="FunFam" id="3.90.930.12:FF:000001">
    <property type="entry name" value="50S ribosomal protein L6"/>
    <property type="match status" value="1"/>
</dbReference>
<accession>A0A061HS84</accession>
<dbReference type="GO" id="GO:0006412">
    <property type="term" value="P:translation"/>
    <property type="evidence" value="ECO:0007669"/>
    <property type="project" value="InterPro"/>
</dbReference>
<dbReference type="Proteomes" id="UP000053110">
    <property type="component" value="Unassembled WGS sequence"/>
</dbReference>
<feature type="domain" description="Large ribosomal subunit protein uL6 alpha-beta" evidence="5">
    <location>
        <begin position="153"/>
        <end position="236"/>
    </location>
</feature>
<dbReference type="Pfam" id="PF00347">
    <property type="entry name" value="Ribosomal_L6"/>
    <property type="match status" value="1"/>
</dbReference>
<protein>
    <submittedName>
        <fullName evidence="7">Bgt-2366</fullName>
    </submittedName>
    <submittedName>
        <fullName evidence="6">Mitochondrial ribosomal protein</fullName>
    </submittedName>
</protein>